<dbReference type="Gene3D" id="1.20.1280.50">
    <property type="match status" value="1"/>
</dbReference>
<dbReference type="InterPro" id="IPR036047">
    <property type="entry name" value="F-box-like_dom_sf"/>
</dbReference>
<dbReference type="Proteomes" id="UP000663882">
    <property type="component" value="Unassembled WGS sequence"/>
</dbReference>
<dbReference type="AlphaFoldDB" id="A0A814T3D6"/>
<dbReference type="Proteomes" id="UP000663874">
    <property type="component" value="Unassembled WGS sequence"/>
</dbReference>
<sequence length="228" mass="27207">MNIHNILDLPNEILEIIAFNIIDGPWKDDVNDFLSFTSTCRRFYQWSHDEKYWQKLALRRDPTNKKPTENITWLDYCKQIFLMRTISSDELQNIISRYNKNYFCTIEKILLWFDKIRIYIDERGDYSLGSIQHPTYSTIAFLDENSSDSYEHCKVTVSDSKFSIENDASQYLGYLDFVINISFDCIEKVLYFQYGYNGYSIIKLFHVEQSFIDKYNLLPLMRKCQNIG</sequence>
<dbReference type="OrthoDB" id="9994689at2759"/>
<proteinExistence type="predicted"/>
<name>A0A814T3D6_9BILA</name>
<evidence type="ECO:0000313" key="5">
    <source>
        <dbReference type="EMBL" id="CAF3777053.1"/>
    </source>
</evidence>
<dbReference type="EMBL" id="CAJOBD010001239">
    <property type="protein sequence ID" value="CAF3777053.1"/>
    <property type="molecule type" value="Genomic_DNA"/>
</dbReference>
<dbReference type="EMBL" id="CAJNOT010001164">
    <property type="protein sequence ID" value="CAF1156462.1"/>
    <property type="molecule type" value="Genomic_DNA"/>
</dbReference>
<dbReference type="EMBL" id="CAJNOO010002219">
    <property type="protein sequence ID" value="CAF1246949.1"/>
    <property type="molecule type" value="Genomic_DNA"/>
</dbReference>
<dbReference type="Proteomes" id="UP000663836">
    <property type="component" value="Unassembled WGS sequence"/>
</dbReference>
<dbReference type="Proteomes" id="UP000663889">
    <property type="component" value="Unassembled WGS sequence"/>
</dbReference>
<accession>A0A814T3D6</accession>
<dbReference type="EMBL" id="CAJOAX010002343">
    <property type="protein sequence ID" value="CAF3789401.1"/>
    <property type="molecule type" value="Genomic_DNA"/>
</dbReference>
<dbReference type="EMBL" id="CAJOBE010000838">
    <property type="protein sequence ID" value="CAF3690510.1"/>
    <property type="molecule type" value="Genomic_DNA"/>
</dbReference>
<evidence type="ECO:0000313" key="3">
    <source>
        <dbReference type="EMBL" id="CAF1246949.1"/>
    </source>
</evidence>
<evidence type="ECO:0000313" key="1">
    <source>
        <dbReference type="EMBL" id="CAF1156462.1"/>
    </source>
</evidence>
<evidence type="ECO:0000313" key="4">
    <source>
        <dbReference type="EMBL" id="CAF3690510.1"/>
    </source>
</evidence>
<organism evidence="1 7">
    <name type="scientific">Rotaria sordida</name>
    <dbReference type="NCBI Taxonomy" id="392033"/>
    <lineage>
        <taxon>Eukaryota</taxon>
        <taxon>Metazoa</taxon>
        <taxon>Spiralia</taxon>
        <taxon>Gnathifera</taxon>
        <taxon>Rotifera</taxon>
        <taxon>Eurotatoria</taxon>
        <taxon>Bdelloidea</taxon>
        <taxon>Philodinida</taxon>
        <taxon>Philodinidae</taxon>
        <taxon>Rotaria</taxon>
    </lineage>
</organism>
<evidence type="ECO:0008006" key="8">
    <source>
        <dbReference type="Google" id="ProtNLM"/>
    </source>
</evidence>
<gene>
    <name evidence="4" type="ORF">FNK824_LOCUS8471</name>
    <name evidence="5" type="ORF">JBS370_LOCUS14017</name>
    <name evidence="6" type="ORF">OTI717_LOCUS17628</name>
    <name evidence="3" type="ORF">RFH988_LOCUS26969</name>
    <name evidence="2" type="ORF">SEV965_LOCUS22109</name>
    <name evidence="1" type="ORF">ZHD862_LOCUS20447</name>
</gene>
<dbReference type="Proteomes" id="UP000663823">
    <property type="component" value="Unassembled WGS sequence"/>
</dbReference>
<dbReference type="Proteomes" id="UP000663864">
    <property type="component" value="Unassembled WGS sequence"/>
</dbReference>
<evidence type="ECO:0000313" key="6">
    <source>
        <dbReference type="EMBL" id="CAF3789401.1"/>
    </source>
</evidence>
<reference evidence="1" key="1">
    <citation type="submission" date="2021-02" db="EMBL/GenBank/DDBJ databases">
        <authorList>
            <person name="Nowell W R."/>
        </authorList>
    </citation>
    <scope>NUCLEOTIDE SEQUENCE</scope>
</reference>
<dbReference type="EMBL" id="CAJNOU010001542">
    <property type="protein sequence ID" value="CAF1219540.1"/>
    <property type="molecule type" value="Genomic_DNA"/>
</dbReference>
<protein>
    <recommendedName>
        <fullName evidence="8">F-box domain-containing protein</fullName>
    </recommendedName>
</protein>
<evidence type="ECO:0000313" key="7">
    <source>
        <dbReference type="Proteomes" id="UP000663864"/>
    </source>
</evidence>
<dbReference type="SUPFAM" id="SSF81383">
    <property type="entry name" value="F-box domain"/>
    <property type="match status" value="1"/>
</dbReference>
<comment type="caution">
    <text evidence="1">The sequence shown here is derived from an EMBL/GenBank/DDBJ whole genome shotgun (WGS) entry which is preliminary data.</text>
</comment>
<evidence type="ECO:0000313" key="2">
    <source>
        <dbReference type="EMBL" id="CAF1219540.1"/>
    </source>
</evidence>